<protein>
    <submittedName>
        <fullName evidence="1">Histidinol-phosphatase</fullName>
    </submittedName>
</protein>
<dbReference type="RefSeq" id="WP_314015259.1">
    <property type="nucleotide sequence ID" value="NZ_JAVTTP010000001.1"/>
</dbReference>
<dbReference type="Proteomes" id="UP001250656">
    <property type="component" value="Unassembled WGS sequence"/>
</dbReference>
<gene>
    <name evidence="1" type="ORF">RQM65_11890</name>
</gene>
<dbReference type="PANTHER" id="PTHR42924">
    <property type="entry name" value="EXONUCLEASE"/>
    <property type="match status" value="1"/>
</dbReference>
<keyword evidence="2" id="KW-1185">Reference proteome</keyword>
<sequence>MRSDNLFLAVFLLGFMAHGTILSQDKTWYKGNLHAHSYWSDGNEFPEIIMDWYKTNGYDFTVLSDHNTLAEGEMWITLSEKEYLQEAFHDYLDHYGESWVEHQLDSTGRTKVKLKTLEEYRSLFEEDGEFLIIQSEEITSNFGDKPIHINASNIQEKISPKEGGNVAEIIQNNIDAILEQRERLNVPIMPHINHPNFGYGISADDFMQLNDVRFFEVYNGHPLVNNDGDSTHLDTESMWDLINASYLQEGKPLLYGVATDDSHNYHRFDKSYSNPGRGWVMVRADSLTASSIITAMENGDFYASTGVLLKGLETGNDSLQIEIAAEPDVGYEIQLIGKDPASDAYQIIERVKGTKASFTLPHGYGFVRAKVVSDQTNQNFFDETEYEKAWTQPIGIKKPN</sequence>
<dbReference type="InterPro" id="IPR052018">
    <property type="entry name" value="PHP_domain"/>
</dbReference>
<dbReference type="SUPFAM" id="SSF89550">
    <property type="entry name" value="PHP domain-like"/>
    <property type="match status" value="1"/>
</dbReference>
<comment type="caution">
    <text evidence="1">The sequence shown here is derived from an EMBL/GenBank/DDBJ whole genome shotgun (WGS) entry which is preliminary data.</text>
</comment>
<dbReference type="PANTHER" id="PTHR42924:SF11">
    <property type="entry name" value="POLYMERASE_HISTIDINOL PHOSPHATASE N-TERMINAL DOMAIN-CONTAINING PROTEIN"/>
    <property type="match status" value="1"/>
</dbReference>
<reference evidence="1 2" key="1">
    <citation type="submission" date="2023-09" db="EMBL/GenBank/DDBJ databases">
        <title>Novel taxa isolated from Blanes Bay.</title>
        <authorList>
            <person name="Rey-Velasco X."/>
            <person name="Lucena T."/>
        </authorList>
    </citation>
    <scope>NUCLEOTIDE SEQUENCE [LARGE SCALE GENOMIC DNA]</scope>
    <source>
        <strain evidence="1 2">S334</strain>
    </source>
</reference>
<evidence type="ECO:0000313" key="1">
    <source>
        <dbReference type="EMBL" id="MDT7829370.1"/>
    </source>
</evidence>
<organism evidence="1 2">
    <name type="scientific">Pricia mediterranea</name>
    <dbReference type="NCBI Taxonomy" id="3076079"/>
    <lineage>
        <taxon>Bacteria</taxon>
        <taxon>Pseudomonadati</taxon>
        <taxon>Bacteroidota</taxon>
        <taxon>Flavobacteriia</taxon>
        <taxon>Flavobacteriales</taxon>
        <taxon>Flavobacteriaceae</taxon>
        <taxon>Pricia</taxon>
    </lineage>
</organism>
<accession>A0ABU3L6J6</accession>
<dbReference type="Gene3D" id="3.20.20.140">
    <property type="entry name" value="Metal-dependent hydrolases"/>
    <property type="match status" value="1"/>
</dbReference>
<proteinExistence type="predicted"/>
<dbReference type="EMBL" id="JAVTTP010000001">
    <property type="protein sequence ID" value="MDT7829370.1"/>
    <property type="molecule type" value="Genomic_DNA"/>
</dbReference>
<name>A0ABU3L6J6_9FLAO</name>
<evidence type="ECO:0000313" key="2">
    <source>
        <dbReference type="Proteomes" id="UP001250656"/>
    </source>
</evidence>
<dbReference type="InterPro" id="IPR016195">
    <property type="entry name" value="Pol/histidinol_Pase-like"/>
</dbReference>